<dbReference type="InterPro" id="IPR029058">
    <property type="entry name" value="AB_hydrolase_fold"/>
</dbReference>
<dbReference type="Proteomes" id="UP000235116">
    <property type="component" value="Chromosome"/>
</dbReference>
<dbReference type="PROSITE" id="PS51257">
    <property type="entry name" value="PROKAR_LIPOPROTEIN"/>
    <property type="match status" value="1"/>
</dbReference>
<dbReference type="RefSeq" id="WP_101893232.1">
    <property type="nucleotide sequence ID" value="NZ_CP022684.1"/>
</dbReference>
<evidence type="ECO:0000313" key="3">
    <source>
        <dbReference type="Proteomes" id="UP000235116"/>
    </source>
</evidence>
<dbReference type="KEGG" id="kak:Kalk_05400"/>
<proteinExistence type="predicted"/>
<dbReference type="OrthoDB" id="7813811at2"/>
<dbReference type="SUPFAM" id="SSF53474">
    <property type="entry name" value="alpha/beta-Hydrolases"/>
    <property type="match status" value="1"/>
</dbReference>
<dbReference type="PANTHER" id="PTHR11005">
    <property type="entry name" value="LYSOSOMAL ACID LIPASE-RELATED"/>
    <property type="match status" value="1"/>
</dbReference>
<accession>A0A2K9LM53</accession>
<sequence>MKLIRPLGSALLMCVAIVLTGCGGNGVEGLYNATTADGVKIGMKRYRPTPNHSYRSGMPILLANGITLNNNQWDVYSPSWLNSYHYELPSDAPAWARNDPTIRNDNLKYFSMAHYLYLRGYDVWMMNYRGVGRDDYASENGHGNTDLDVWCALDFPAAVDKVRSVTGKKPVIGGHSTGGLCAYLYLQGITMDANVVRAGEYLPHVTSSAALAAQRNANVSGFMGVDPAGSPILAYEWLIDNALIFDILALEVQIDLDAVMPWVMSLFPPAITSGAIDLVFVTIGNLADAFPSYLPHWADLFGALDFWSVENMDPYVEDFTGRIAFSSFYLGGIAQYADWGINGEFREHWQNGQENRNLVVPPARTPGDGYYYFNDYMSRMTVPAFSVFSASSGLVDTATMVDTIYNGKTYNSKDAWIEVPNSGHVDVVNGNGAPTISFPAIANWLDTL</sequence>
<reference evidence="3" key="1">
    <citation type="submission" date="2017-08" db="EMBL/GenBank/DDBJ databases">
        <title>Direct submision.</title>
        <authorList>
            <person name="Kim S.-J."/>
            <person name="Rhee S.-K."/>
        </authorList>
    </citation>
    <scope>NUCLEOTIDE SEQUENCE [LARGE SCALE GENOMIC DNA]</scope>
    <source>
        <strain evidence="3">GI5</strain>
    </source>
</reference>
<keyword evidence="3" id="KW-1185">Reference proteome</keyword>
<organism evidence="2 3">
    <name type="scientific">Ketobacter alkanivorans</name>
    <dbReference type="NCBI Taxonomy" id="1917421"/>
    <lineage>
        <taxon>Bacteria</taxon>
        <taxon>Pseudomonadati</taxon>
        <taxon>Pseudomonadota</taxon>
        <taxon>Gammaproteobacteria</taxon>
        <taxon>Pseudomonadales</taxon>
        <taxon>Ketobacteraceae</taxon>
        <taxon>Ketobacter</taxon>
    </lineage>
</organism>
<dbReference type="InterPro" id="IPR022742">
    <property type="entry name" value="Hydrolase_4"/>
</dbReference>
<evidence type="ECO:0000259" key="1">
    <source>
        <dbReference type="Pfam" id="PF12146"/>
    </source>
</evidence>
<protein>
    <recommendedName>
        <fullName evidence="1">Serine aminopeptidase S33 domain-containing protein</fullName>
    </recommendedName>
</protein>
<dbReference type="AlphaFoldDB" id="A0A2K9LM53"/>
<dbReference type="Pfam" id="PF12146">
    <property type="entry name" value="Hydrolase_4"/>
    <property type="match status" value="1"/>
</dbReference>
<evidence type="ECO:0000313" key="2">
    <source>
        <dbReference type="EMBL" id="AUM11894.1"/>
    </source>
</evidence>
<dbReference type="EMBL" id="CP022684">
    <property type="protein sequence ID" value="AUM11894.1"/>
    <property type="molecule type" value="Genomic_DNA"/>
</dbReference>
<dbReference type="Gene3D" id="3.40.50.1820">
    <property type="entry name" value="alpha/beta hydrolase"/>
    <property type="match status" value="1"/>
</dbReference>
<gene>
    <name evidence="2" type="ORF">Kalk_05400</name>
</gene>
<name>A0A2K9LM53_9GAMM</name>
<feature type="domain" description="Serine aminopeptidase S33" evidence="1">
    <location>
        <begin position="108"/>
        <end position="187"/>
    </location>
</feature>